<name>A0A381RR82_9ZZZZ</name>
<dbReference type="PANTHER" id="PTHR48098:SF3">
    <property type="entry name" value="IRON(III) ENTEROBACTIN ESTERASE"/>
    <property type="match status" value="1"/>
</dbReference>
<proteinExistence type="predicted"/>
<protein>
    <recommendedName>
        <fullName evidence="2">Esterase</fullName>
    </recommendedName>
</protein>
<gene>
    <name evidence="1" type="ORF">METZ01_LOCUS46342</name>
</gene>
<dbReference type="InterPro" id="IPR050583">
    <property type="entry name" value="Mycobacterial_A85_antigen"/>
</dbReference>
<accession>A0A381RR82</accession>
<evidence type="ECO:0000313" key="1">
    <source>
        <dbReference type="EMBL" id="SUZ93488.1"/>
    </source>
</evidence>
<evidence type="ECO:0008006" key="2">
    <source>
        <dbReference type="Google" id="ProtNLM"/>
    </source>
</evidence>
<dbReference type="Gene3D" id="3.40.50.1820">
    <property type="entry name" value="alpha/beta hydrolase"/>
    <property type="match status" value="1"/>
</dbReference>
<dbReference type="EMBL" id="UINC01002151">
    <property type="protein sequence ID" value="SUZ93488.1"/>
    <property type="molecule type" value="Genomic_DNA"/>
</dbReference>
<dbReference type="SUPFAM" id="SSF53474">
    <property type="entry name" value="alpha/beta-Hydrolases"/>
    <property type="match status" value="1"/>
</dbReference>
<dbReference type="Pfam" id="PF00756">
    <property type="entry name" value="Esterase"/>
    <property type="match status" value="1"/>
</dbReference>
<reference evidence="1" key="1">
    <citation type="submission" date="2018-05" db="EMBL/GenBank/DDBJ databases">
        <authorList>
            <person name="Lanie J.A."/>
            <person name="Ng W.-L."/>
            <person name="Kazmierczak K.M."/>
            <person name="Andrzejewski T.M."/>
            <person name="Davidsen T.M."/>
            <person name="Wayne K.J."/>
            <person name="Tettelin H."/>
            <person name="Glass J.I."/>
            <person name="Rusch D."/>
            <person name="Podicherti R."/>
            <person name="Tsui H.-C.T."/>
            <person name="Winkler M.E."/>
        </authorList>
    </citation>
    <scope>NUCLEOTIDE SEQUENCE</scope>
</reference>
<dbReference type="AlphaFoldDB" id="A0A381RR82"/>
<dbReference type="InterPro" id="IPR029058">
    <property type="entry name" value="AB_hydrolase_fold"/>
</dbReference>
<organism evidence="1">
    <name type="scientific">marine metagenome</name>
    <dbReference type="NCBI Taxonomy" id="408172"/>
    <lineage>
        <taxon>unclassified sequences</taxon>
        <taxon>metagenomes</taxon>
        <taxon>ecological metagenomes</taxon>
    </lineage>
</organism>
<dbReference type="PANTHER" id="PTHR48098">
    <property type="entry name" value="ENTEROCHELIN ESTERASE-RELATED"/>
    <property type="match status" value="1"/>
</dbReference>
<sequence>MVLRTLVMVFAALLNAVTLFGGQPSSGLRFEIALDSSMSAQPPGRLLVVIAPGVRFEPKRSLGRTGRGAVPTIGVDVPALAPGDVVTVGMSAAAFPLSSLAELPTGEHTAQAVLSTNRDLLLPDAPGNLYSDPVRVIVEPDMTAPVRVTLTHRVSEEQLPPDDEHLRFIRIRSELLSAFHRRPIYLRAGVILPRGFNEDSERRYPLRIRTGGYGARYTAVRAMMLPGSSFRTAWMAEDAPRMLLVHLDGAGPYGDPYQVNSANNGPYGDAVTRELIPYVEREFRGIGEAYARVLDGSSTGGWVSLALQVFYPDFFNGAWASCPDSLDFRAFQLLDIYDDENAYVDERGTERLSARNRDGSTRFTMRHELRMENVLGVGDSWTMSGRQWGAWNATYGPRGADGRPVPLWNPSTGAVDPPVASRWERYDLRHALAVRWEELAPKLSGKLNIWVGEMDDYFLNEAVQLFDQFLQARPSIEARIEYGAGQGHCWTGISPAQMMREMARATTR</sequence>
<dbReference type="InterPro" id="IPR000801">
    <property type="entry name" value="Esterase-like"/>
</dbReference>